<evidence type="ECO:0000313" key="1">
    <source>
        <dbReference type="EMBL" id="POG76672.1"/>
    </source>
</evidence>
<protein>
    <submittedName>
        <fullName evidence="1">Uncharacterized protein</fullName>
    </submittedName>
</protein>
<dbReference type="AlphaFoldDB" id="A0A2P4QGA5"/>
<organism evidence="1 2">
    <name type="scientific">Rhizophagus irregularis (strain DAOM 181602 / DAOM 197198 / MUCL 43194)</name>
    <name type="common">Arbuscular mycorrhizal fungus</name>
    <name type="synonym">Glomus intraradices</name>
    <dbReference type="NCBI Taxonomy" id="747089"/>
    <lineage>
        <taxon>Eukaryota</taxon>
        <taxon>Fungi</taxon>
        <taxon>Fungi incertae sedis</taxon>
        <taxon>Mucoromycota</taxon>
        <taxon>Glomeromycotina</taxon>
        <taxon>Glomeromycetes</taxon>
        <taxon>Glomerales</taxon>
        <taxon>Glomeraceae</taxon>
        <taxon>Rhizophagus</taxon>
    </lineage>
</organism>
<accession>A0A2P4QGA5</accession>
<evidence type="ECO:0000313" key="2">
    <source>
        <dbReference type="Proteomes" id="UP000018888"/>
    </source>
</evidence>
<name>A0A2P4QGA5_RHIID</name>
<proteinExistence type="predicted"/>
<reference evidence="1 2" key="2">
    <citation type="journal article" date="2018" name="New Phytol.">
        <title>High intraspecific genome diversity in the model arbuscular mycorrhizal symbiont Rhizophagus irregularis.</title>
        <authorList>
            <person name="Chen E.C.H."/>
            <person name="Morin E."/>
            <person name="Beaudet D."/>
            <person name="Noel J."/>
            <person name="Yildirir G."/>
            <person name="Ndikumana S."/>
            <person name="Charron P."/>
            <person name="St-Onge C."/>
            <person name="Giorgi J."/>
            <person name="Kruger M."/>
            <person name="Marton T."/>
            <person name="Ropars J."/>
            <person name="Grigoriev I.V."/>
            <person name="Hainaut M."/>
            <person name="Henrissat B."/>
            <person name="Roux C."/>
            <person name="Martin F."/>
            <person name="Corradi N."/>
        </authorList>
    </citation>
    <scope>NUCLEOTIDE SEQUENCE [LARGE SCALE GENOMIC DNA]</scope>
    <source>
        <strain evidence="1 2">DAOM 197198</strain>
    </source>
</reference>
<comment type="caution">
    <text evidence="1">The sequence shown here is derived from an EMBL/GenBank/DDBJ whole genome shotgun (WGS) entry which is preliminary data.</text>
</comment>
<sequence>MTLQNCPLLLQLFFLLMFQQLLRILFIMEMSLFHIKILFFNPAMQLDMQLNFSMQLMQFKHIIFQLSHPLICLFLCANTDCYEGFKTVYNTEISEKYHPILMAAMENAERAPPAILTNTKVHDIIQCFQCGKF</sequence>
<keyword evidence="2" id="KW-1185">Reference proteome</keyword>
<dbReference type="EMBL" id="AUPC02000048">
    <property type="protein sequence ID" value="POG76672.1"/>
    <property type="molecule type" value="Genomic_DNA"/>
</dbReference>
<dbReference type="VEuPathDB" id="FungiDB:RhiirFUN_014468"/>
<dbReference type="Proteomes" id="UP000018888">
    <property type="component" value="Unassembled WGS sequence"/>
</dbReference>
<reference evidence="1 2" key="1">
    <citation type="journal article" date="2013" name="Proc. Natl. Acad. Sci. U.S.A.">
        <title>Genome of an arbuscular mycorrhizal fungus provides insight into the oldest plant symbiosis.</title>
        <authorList>
            <person name="Tisserant E."/>
            <person name="Malbreil M."/>
            <person name="Kuo A."/>
            <person name="Kohler A."/>
            <person name="Symeonidi A."/>
            <person name="Balestrini R."/>
            <person name="Charron P."/>
            <person name="Duensing N."/>
            <person name="Frei Dit Frey N."/>
            <person name="Gianinazzi-Pearson V."/>
            <person name="Gilbert L.B."/>
            <person name="Handa Y."/>
            <person name="Herr J.R."/>
            <person name="Hijri M."/>
            <person name="Koul R."/>
            <person name="Kawaguchi M."/>
            <person name="Krajinski F."/>
            <person name="Lammers P.J."/>
            <person name="Masclaux F.G."/>
            <person name="Murat C."/>
            <person name="Morin E."/>
            <person name="Ndikumana S."/>
            <person name="Pagni M."/>
            <person name="Petitpierre D."/>
            <person name="Requena N."/>
            <person name="Rosikiewicz P."/>
            <person name="Riley R."/>
            <person name="Saito K."/>
            <person name="San Clemente H."/>
            <person name="Shapiro H."/>
            <person name="van Tuinen D."/>
            <person name="Becard G."/>
            <person name="Bonfante P."/>
            <person name="Paszkowski U."/>
            <person name="Shachar-Hill Y.Y."/>
            <person name="Tuskan G.A."/>
            <person name="Young P.W."/>
            <person name="Sanders I.R."/>
            <person name="Henrissat B."/>
            <person name="Rensing S.A."/>
            <person name="Grigoriev I.V."/>
            <person name="Corradi N."/>
            <person name="Roux C."/>
            <person name="Martin F."/>
        </authorList>
    </citation>
    <scope>NUCLEOTIDE SEQUENCE [LARGE SCALE GENOMIC DNA]</scope>
    <source>
        <strain evidence="1 2">DAOM 197198</strain>
    </source>
</reference>
<gene>
    <name evidence="1" type="ORF">GLOIN_2v1554901</name>
</gene>